<organism evidence="2 3">
    <name type="scientific">Corallococcus coralloides (strain ATCC 25202 / DSM 2259 / NBRC 100086 / M2)</name>
    <name type="common">Myxococcus coralloides</name>
    <dbReference type="NCBI Taxonomy" id="1144275"/>
    <lineage>
        <taxon>Bacteria</taxon>
        <taxon>Pseudomonadati</taxon>
        <taxon>Myxococcota</taxon>
        <taxon>Myxococcia</taxon>
        <taxon>Myxococcales</taxon>
        <taxon>Cystobacterineae</taxon>
        <taxon>Myxococcaceae</taxon>
        <taxon>Corallococcus</taxon>
    </lineage>
</organism>
<feature type="chain" id="PRO_5003614891" evidence="1">
    <location>
        <begin position="39"/>
        <end position="173"/>
    </location>
</feature>
<feature type="signal peptide" evidence="1">
    <location>
        <begin position="1"/>
        <end position="38"/>
    </location>
</feature>
<sequence length="173" mass="18711">MRAHTNTAKYPILAKTMKNYFKALIATVTLAFAPAADASGGMGMTWRKSNHASGVDEVGCLDCDAYFGDTACTARLPVLCIKQDGSPRPASLPGPYYAGWAGGNIATTLPVAGNFLMSLAHANETCVQFFGPGWRMASFHDAGGWGFNAYGNVRTDTRFWVYIWDQPANCWNP</sequence>
<keyword evidence="3" id="KW-1185">Reference proteome</keyword>
<accession>H8N1J9</accession>
<keyword evidence="2" id="KW-0282">Flagellum</keyword>
<dbReference type="Proteomes" id="UP000007587">
    <property type="component" value="Chromosome"/>
</dbReference>
<proteinExistence type="predicted"/>
<name>H8N1J9_CORCM</name>
<dbReference type="KEGG" id="ccx:COCOR_01807"/>
<evidence type="ECO:0000256" key="1">
    <source>
        <dbReference type="SAM" id="SignalP"/>
    </source>
</evidence>
<reference evidence="3" key="2">
    <citation type="submission" date="2012-03" db="EMBL/GenBank/DDBJ databases">
        <title>Genome sequence of the fruiting myxobacterium Corallococcus coralloides DSM 2259.</title>
        <authorList>
            <person name="Huntley S."/>
            <person name="Zhang Y."/>
            <person name="Treuner-Lange A."/>
            <person name="Sensen C.W."/>
            <person name="Sogaard-Andersen L."/>
        </authorList>
    </citation>
    <scope>NUCLEOTIDE SEQUENCE [LARGE SCALE GENOMIC DNA]</scope>
    <source>
        <strain evidence="3">ATCC 25202 / DSM 2259 / NBRC 100086 / M2</strain>
    </source>
</reference>
<dbReference type="AlphaFoldDB" id="H8N1J9"/>
<keyword evidence="2" id="KW-0969">Cilium</keyword>
<dbReference type="EMBL" id="CP003389">
    <property type="protein sequence ID" value="AFE04302.1"/>
    <property type="molecule type" value="Genomic_DNA"/>
</dbReference>
<gene>
    <name evidence="2" type="ordered locus">COCOR_01807</name>
</gene>
<reference evidence="2 3" key="1">
    <citation type="journal article" date="2012" name="J. Bacteriol.">
        <title>Complete Genome Sequence of the Fruiting Myxobacterium Corallococcus coralloides DSM 2259.</title>
        <authorList>
            <person name="Huntley S."/>
            <person name="Zhang Y."/>
            <person name="Treuner-Lange A."/>
            <person name="Kneip S."/>
            <person name="Sensen C.W."/>
            <person name="Sogaard-Andersen L."/>
        </authorList>
    </citation>
    <scope>NUCLEOTIDE SEQUENCE [LARGE SCALE GENOMIC DNA]</scope>
    <source>
        <strain evidence="3">ATCC 25202 / DSM 2259 / NBRC 100086 / M2</strain>
    </source>
</reference>
<keyword evidence="2" id="KW-0966">Cell projection</keyword>
<protein>
    <submittedName>
        <fullName evidence="2">Flagellar hook-length control protein</fullName>
    </submittedName>
</protein>
<dbReference type="STRING" id="1144275.COCOR_01807"/>
<dbReference type="HOGENOM" id="CLU_094974_0_0_7"/>
<keyword evidence="1" id="KW-0732">Signal</keyword>
<dbReference type="eggNOG" id="ENOG50330W7">
    <property type="taxonomic scope" value="Bacteria"/>
</dbReference>
<dbReference type="InParanoid" id="H8N1J9"/>
<evidence type="ECO:0000313" key="3">
    <source>
        <dbReference type="Proteomes" id="UP000007587"/>
    </source>
</evidence>
<evidence type="ECO:0000313" key="2">
    <source>
        <dbReference type="EMBL" id="AFE04302.1"/>
    </source>
</evidence>